<organism evidence="3 4">
    <name type="scientific">Synechocystis salina LEGE 00031</name>
    <dbReference type="NCBI Taxonomy" id="1828736"/>
    <lineage>
        <taxon>Bacteria</taxon>
        <taxon>Bacillati</taxon>
        <taxon>Cyanobacteriota</taxon>
        <taxon>Cyanophyceae</taxon>
        <taxon>Synechococcales</taxon>
        <taxon>Merismopediaceae</taxon>
        <taxon>Synechocystis</taxon>
    </lineage>
</organism>
<evidence type="ECO:0000313" key="4">
    <source>
        <dbReference type="Proteomes" id="UP000658720"/>
    </source>
</evidence>
<evidence type="ECO:0000313" key="3">
    <source>
        <dbReference type="EMBL" id="MBE9253375.1"/>
    </source>
</evidence>
<keyword evidence="4" id="KW-1185">Reference proteome</keyword>
<feature type="compositionally biased region" description="Pro residues" evidence="2">
    <location>
        <begin position="1"/>
        <end position="14"/>
    </location>
</feature>
<dbReference type="EMBL" id="JADEVV010000012">
    <property type="protein sequence ID" value="MBE9253375.1"/>
    <property type="molecule type" value="Genomic_DNA"/>
</dbReference>
<reference evidence="3 4" key="1">
    <citation type="submission" date="2020-10" db="EMBL/GenBank/DDBJ databases">
        <authorList>
            <person name="Castelo-Branco R."/>
            <person name="Eusebio N."/>
            <person name="Adriana R."/>
            <person name="Vieira A."/>
            <person name="Brugerolle De Fraissinette N."/>
            <person name="Rezende De Castro R."/>
            <person name="Schneider M.P."/>
            <person name="Vasconcelos V."/>
            <person name="Leao P.N."/>
        </authorList>
    </citation>
    <scope>NUCLEOTIDE SEQUENCE [LARGE SCALE GENOMIC DNA]</scope>
    <source>
        <strain evidence="3 4">LEGE 00031</strain>
    </source>
</reference>
<feature type="coiled-coil region" evidence="1">
    <location>
        <begin position="40"/>
        <end position="105"/>
    </location>
</feature>
<dbReference type="Proteomes" id="UP000658720">
    <property type="component" value="Unassembled WGS sequence"/>
</dbReference>
<gene>
    <name evidence="3" type="ORF">IQ217_05745</name>
</gene>
<proteinExistence type="predicted"/>
<accession>A0ABR9VPV0</accession>
<protein>
    <submittedName>
        <fullName evidence="3">Uncharacterized protein</fullName>
    </submittedName>
</protein>
<evidence type="ECO:0000256" key="2">
    <source>
        <dbReference type="SAM" id="MobiDB-lite"/>
    </source>
</evidence>
<feature type="region of interest" description="Disordered" evidence="2">
    <location>
        <begin position="1"/>
        <end position="21"/>
    </location>
</feature>
<name>A0ABR9VPV0_9SYNC</name>
<keyword evidence="1" id="KW-0175">Coiled coil</keyword>
<comment type="caution">
    <text evidence="3">The sequence shown here is derived from an EMBL/GenBank/DDBJ whole genome shotgun (WGS) entry which is preliminary data.</text>
</comment>
<evidence type="ECO:0000256" key="1">
    <source>
        <dbReference type="SAM" id="Coils"/>
    </source>
</evidence>
<sequence>MATSTPPPSNPSPSPSSNGVSGRSLWAQRLWWLISALSGTLEIEADIKRIEQQNAKLDEMILRTRNDKKQIEKETEQIKKETEQIKKDNERLAELESKIDSSFRKYGINLPLTQIPDQP</sequence>